<comment type="caution">
    <text evidence="1">The sequence shown here is derived from an EMBL/GenBank/DDBJ whole genome shotgun (WGS) entry which is preliminary data.</text>
</comment>
<dbReference type="Proteomes" id="UP001141259">
    <property type="component" value="Unassembled WGS sequence"/>
</dbReference>
<reference evidence="1" key="1">
    <citation type="submission" date="2022-08" db="EMBL/GenBank/DDBJ databases">
        <authorList>
            <person name="Tistechok S."/>
            <person name="Samborskyy M."/>
            <person name="Roman I."/>
        </authorList>
    </citation>
    <scope>NUCLEOTIDE SEQUENCE</scope>
    <source>
        <strain evidence="1">DSM 103496</strain>
    </source>
</reference>
<dbReference type="EMBL" id="JANYMP010000020">
    <property type="protein sequence ID" value="MCS7481841.1"/>
    <property type="molecule type" value="Genomic_DNA"/>
</dbReference>
<dbReference type="AlphaFoldDB" id="A0A9X2VSI8"/>
<evidence type="ECO:0000313" key="1">
    <source>
        <dbReference type="EMBL" id="MCS7481841.1"/>
    </source>
</evidence>
<accession>A0A9X2VSI8</accession>
<dbReference type="RefSeq" id="WP_259627324.1">
    <property type="nucleotide sequence ID" value="NZ_JANYMP010000020.1"/>
</dbReference>
<keyword evidence="2" id="KW-1185">Reference proteome</keyword>
<organism evidence="1 2">
    <name type="scientific">Umezawaea endophytica</name>
    <dbReference type="NCBI Taxonomy" id="1654476"/>
    <lineage>
        <taxon>Bacteria</taxon>
        <taxon>Bacillati</taxon>
        <taxon>Actinomycetota</taxon>
        <taxon>Actinomycetes</taxon>
        <taxon>Pseudonocardiales</taxon>
        <taxon>Pseudonocardiaceae</taxon>
        <taxon>Umezawaea</taxon>
    </lineage>
</organism>
<sequence>MPDDLTEFRRWILAVLDGVAADSIRQIRYLRSVGVGVDELVLELDDAVVTAQAKYREGLLDEEELALVERVGDHVDAMPPSPGPLWTEAALGEAAEWRELREAAAEAHDALAKLWVDR</sequence>
<name>A0A9X2VSI8_9PSEU</name>
<gene>
    <name evidence="1" type="ORF">NZH93_33725</name>
</gene>
<evidence type="ECO:0000313" key="2">
    <source>
        <dbReference type="Proteomes" id="UP001141259"/>
    </source>
</evidence>
<protein>
    <submittedName>
        <fullName evidence="1">Uncharacterized protein</fullName>
    </submittedName>
</protein>
<proteinExistence type="predicted"/>